<feature type="region of interest" description="Disordered" evidence="1">
    <location>
        <begin position="654"/>
        <end position="688"/>
    </location>
</feature>
<dbReference type="Proteomes" id="UP000509702">
    <property type="component" value="Plasmid unnamed6"/>
</dbReference>
<feature type="compositionally biased region" description="Basic and acidic residues" evidence="1">
    <location>
        <begin position="527"/>
        <end position="562"/>
    </location>
</feature>
<protein>
    <submittedName>
        <fullName evidence="2">Uncharacterized protein</fullName>
    </submittedName>
</protein>
<feature type="compositionally biased region" description="Polar residues" evidence="1">
    <location>
        <begin position="1989"/>
        <end position="2005"/>
    </location>
</feature>
<organism evidence="2 3">
    <name type="scientific">Azospirillum oryzae</name>
    <dbReference type="NCBI Taxonomy" id="286727"/>
    <lineage>
        <taxon>Bacteria</taxon>
        <taxon>Pseudomonadati</taxon>
        <taxon>Pseudomonadota</taxon>
        <taxon>Alphaproteobacteria</taxon>
        <taxon>Rhodospirillales</taxon>
        <taxon>Azospirillaceae</taxon>
        <taxon>Azospirillum</taxon>
    </lineage>
</organism>
<evidence type="ECO:0000313" key="3">
    <source>
        <dbReference type="Proteomes" id="UP000509702"/>
    </source>
</evidence>
<dbReference type="RefSeq" id="WP_174757480.1">
    <property type="nucleotide sequence ID" value="NZ_CP054621.1"/>
</dbReference>
<evidence type="ECO:0000313" key="2">
    <source>
        <dbReference type="EMBL" id="QKS53899.1"/>
    </source>
</evidence>
<accession>A0A6N1AR52</accession>
<evidence type="ECO:0000256" key="1">
    <source>
        <dbReference type="SAM" id="MobiDB-lite"/>
    </source>
</evidence>
<dbReference type="EMBL" id="CP054621">
    <property type="protein sequence ID" value="QKS53899.1"/>
    <property type="molecule type" value="Genomic_DNA"/>
</dbReference>
<reference evidence="2 3" key="1">
    <citation type="submission" date="2020-06" db="EMBL/GenBank/DDBJ databases">
        <title>Complete genome of Azosprillum oryzae KACC14407.</title>
        <authorList>
            <person name="Kim M."/>
            <person name="Park Y.-J."/>
            <person name="Shin J.-H."/>
        </authorList>
    </citation>
    <scope>NUCLEOTIDE SEQUENCE [LARGE SCALE GENOMIC DNA]</scope>
    <source>
        <strain evidence="2 3">KACC 14407</strain>
        <plasmid evidence="2 3">unnamed6</plasmid>
    </source>
</reference>
<feature type="region of interest" description="Disordered" evidence="1">
    <location>
        <begin position="1"/>
        <end position="20"/>
    </location>
</feature>
<gene>
    <name evidence="2" type="ORF">HUE56_25650</name>
</gene>
<keyword evidence="2" id="KW-0614">Plasmid</keyword>
<feature type="compositionally biased region" description="Low complexity" evidence="1">
    <location>
        <begin position="563"/>
        <end position="582"/>
    </location>
</feature>
<geneLocation type="plasmid" evidence="2 3">
    <name>unnamed6</name>
</geneLocation>
<dbReference type="KEGG" id="aoz:HUE56_25650"/>
<proteinExistence type="predicted"/>
<dbReference type="PANTHER" id="PTHR39431">
    <property type="entry name" value="FRPA/C-RELATED PROTEIN"/>
    <property type="match status" value="1"/>
</dbReference>
<feature type="compositionally biased region" description="Low complexity" evidence="1">
    <location>
        <begin position="615"/>
        <end position="630"/>
    </location>
</feature>
<feature type="region of interest" description="Disordered" evidence="1">
    <location>
        <begin position="489"/>
        <end position="585"/>
    </location>
</feature>
<feature type="region of interest" description="Disordered" evidence="1">
    <location>
        <begin position="602"/>
        <end position="630"/>
    </location>
</feature>
<sequence>MSLPVATSNFCPGERAMMTDPQKADTSSAQLMNIPEALASEAAEVLLSGNRNALLAVQEKMAEALNSQGLPGNAAGTLAEGWMHDFADGLGAHATPDAAILQANRIAAGAAARMAQAMQDAASLTGEQRMATALAQGQGVDAQSLSVPGSAADLSAALFNGVMDSLARPAGAADPIAALALSLSAPAAQTPPSAPPLSPVDQLTAALASGAGVQEAVKALGSDQNSHFADTLEQALSSGAESDAAVAAAQDLSASSKVLAHAASVAQSDGNHMLATLASGGAEARNALGSPAFASVLNDALARGGAPDAALGVSVRAQSDMAASQNAAVVPAKPTDALVASLASGRDVAETVKIFAMAAGIDAKASGGFGQALEGALSAGHEPAGALGVARQDIVALSALSAETMKGVKADPLVTALASGHDVQQAVQALGGSGTAFGAALGQALAEGRTAGQALAAARLAADTVQQNSQASEVPVSPQDKAMSDLANPDKAAAAKEPGEGKKTAEDTAQHSKSADGKAAEQVADAPAKDGKQDGEAEKDGKADDKGESKGDAKEDAGDKLAADASADGASPAPDTSSPPAAKQATLSEAALKTIGFDQAGVADKGTANDTPTHATTSPEARPAASSPSVTKALTTADAFAVAAQSQQRTVQAAVQALETSSSNTTGTGSPGNTPTLPSTPSLSPEHHAVAPTLSSSFDAKALAKALAMAEGTTAPAGFTVFHLIESMFRPGETDGSVVGVAIVGNSGSALGVWQYSVDGSDWLAVGSVAETAALVLPGNALLRFLPAAGASGQAPALDLRAVGDEWTSGFSGAEHRLFAIAGTGGTTPLSSEVAQLSLEITPVNGAPVATGVQVVLDAVAEDSASPAGSSVLSLFGKLFSDPSDAVFGAAGDGFAGVAVIANPGDAAQGEWQYWDGGSWVAVGAASDGNALLLSADTMLRFLPVANWNGQPPSLMVRLVDDSQGAILSGGRVDLKTLGVGGTTPYSVSAILLDSHVTAVNDAPVATGTTAMLAHIAEDTANPSGTTVSALFGSLFSDPTDAVAGGSTANAFAGVLVIGNAATAAQGSWQYWTGTAWTDIGAASGSNGLLLAAGTTLRFLPAADWNGTTPALTVRMVDDSLGAFASGERVTETTGGGTSRFSSGTIALTGTVDAVNDAPVATGTATTLPDIAEDTADPAGATVTSLFGSLFSDAADAVAGGSSANGFAGIAIVGNDATTAQGAWQYWTGTAWAAVGAVSEGSALVIAAGDRLRFVPAADWNGTTPALTVRLIEEGGGASLTGSHADLTQGVGDSTVYSAETIALTGSVTPVNDAPQVTAGTPSLSTVKGVAVAVTGLSVSDIDAGSTPMLVTLSAGHGTLTLANDGLDAVITGNGTDTVTVRATLATINSLLGATNGLLYTASSYTGADSIHMQVDDQGGGGAGGPLTADASVAVTVVPPNASPVLIDTNLSLSVASEALAPPTAGTAGFAVSTLVGLNGAGPANVTDSDAGSVTGIALVGTNESYGHWWFSTDGGTTWTLVGTVNDSDSALLLHSSDRLYFQPNASVPATVSGALTIHAWDQTSGTAGTKVAMDTSAGSAFSTTTDSVTLHPGVLIPNGSFDNGLSGWTYTGGTSIGSAGDGHEGTITSASGQTPTQLEDFLGLPHGSIATATGTVPSYGHAMKLGTTVTVTQDTTLTFDWSFTFTDNASYHDFAFVSVNGVVTLLAKEASASGSFSVVVSANSTLSLGFGTSDTGDNSVNPTLRVDNIKLTTVASDPIVLDMTGQGLALRPQSDGIHFDVTGDGVADSTGWIGAGNALLVQDSNGNGRIDDAHELVSEQFGTGFNSSLEALASLDRNHDGRLDATDETFATLKVWQDGNGDGRSQADELRSLSEAGIRSIAATSTPSDATLAGSRILGTTSMTMADGGTHMVAGVAFDVKAATTAQVQIQPTAFAPANAADNAVPGTNFTSLLASGLGLPTDAEVVTQSDFSHFLAWSPEAHAPDQQHPQNSDTSNVHHINGS</sequence>
<feature type="compositionally biased region" description="Polar residues" evidence="1">
    <location>
        <begin position="1"/>
        <end position="10"/>
    </location>
</feature>
<name>A0A6N1AR52_9PROT</name>
<feature type="compositionally biased region" description="Basic and acidic residues" evidence="1">
    <location>
        <begin position="493"/>
        <end position="519"/>
    </location>
</feature>
<feature type="region of interest" description="Disordered" evidence="1">
    <location>
        <begin position="1984"/>
        <end position="2005"/>
    </location>
</feature>
<dbReference type="PANTHER" id="PTHR39431:SF1">
    <property type="entry name" value="FRPA_C-RELATED PROTEIN"/>
    <property type="match status" value="1"/>
</dbReference>
<feature type="compositionally biased region" description="Low complexity" evidence="1">
    <location>
        <begin position="660"/>
        <end position="684"/>
    </location>
</feature>
<keyword evidence="3" id="KW-1185">Reference proteome</keyword>